<dbReference type="InterPro" id="IPR036388">
    <property type="entry name" value="WH-like_DNA-bd_sf"/>
</dbReference>
<dbReference type="AlphaFoldDB" id="A0A917JN99"/>
<protein>
    <recommendedName>
        <fullName evidence="3">Helix-turn-helix domain-containing protein</fullName>
    </recommendedName>
</protein>
<dbReference type="RefSeq" id="WP_188919254.1">
    <property type="nucleotide sequence ID" value="NZ_BMPZ01000003.1"/>
</dbReference>
<reference evidence="1" key="2">
    <citation type="submission" date="2020-09" db="EMBL/GenBank/DDBJ databases">
        <authorList>
            <person name="Sun Q."/>
            <person name="Ohkuma M."/>
        </authorList>
    </citation>
    <scope>NUCLEOTIDE SEQUENCE</scope>
    <source>
        <strain evidence="1">JCM 30804</strain>
    </source>
</reference>
<evidence type="ECO:0008006" key="3">
    <source>
        <dbReference type="Google" id="ProtNLM"/>
    </source>
</evidence>
<dbReference type="PIRSF" id="PIRSF037266">
    <property type="entry name" value="UCP037266"/>
    <property type="match status" value="1"/>
</dbReference>
<dbReference type="EMBL" id="BMPZ01000003">
    <property type="protein sequence ID" value="GGI77640.1"/>
    <property type="molecule type" value="Genomic_DNA"/>
</dbReference>
<keyword evidence="2" id="KW-1185">Reference proteome</keyword>
<dbReference type="InterPro" id="IPR017162">
    <property type="entry name" value="UCP037266"/>
</dbReference>
<evidence type="ECO:0000313" key="1">
    <source>
        <dbReference type="EMBL" id="GGI77640.1"/>
    </source>
</evidence>
<evidence type="ECO:0000313" key="2">
    <source>
        <dbReference type="Proteomes" id="UP000613743"/>
    </source>
</evidence>
<dbReference type="Pfam" id="PF09904">
    <property type="entry name" value="HTH_43"/>
    <property type="match status" value="1"/>
</dbReference>
<name>A0A917JN99_9GAMM</name>
<dbReference type="Gene3D" id="1.10.10.10">
    <property type="entry name" value="Winged helix-like DNA-binding domain superfamily/Winged helix DNA-binding domain"/>
    <property type="match status" value="1"/>
</dbReference>
<sequence>MTLAAPQASKQHKAFIRKLYLAHLIDSEQHNLGSLQALTGMPRRTLQDSITALKDIGIHCGFVQQGERHNAGFYRIDTWGPISPAWVDTHVDEMKSLLEIAN</sequence>
<dbReference type="Proteomes" id="UP000613743">
    <property type="component" value="Unassembled WGS sequence"/>
</dbReference>
<organism evidence="1 2">
    <name type="scientific">Shewanella gelidii</name>
    <dbReference type="NCBI Taxonomy" id="1642821"/>
    <lineage>
        <taxon>Bacteria</taxon>
        <taxon>Pseudomonadati</taxon>
        <taxon>Pseudomonadota</taxon>
        <taxon>Gammaproteobacteria</taxon>
        <taxon>Alteromonadales</taxon>
        <taxon>Shewanellaceae</taxon>
        <taxon>Shewanella</taxon>
    </lineage>
</organism>
<proteinExistence type="predicted"/>
<comment type="caution">
    <text evidence="1">The sequence shown here is derived from an EMBL/GenBank/DDBJ whole genome shotgun (WGS) entry which is preliminary data.</text>
</comment>
<accession>A0A917JN99</accession>
<reference evidence="1" key="1">
    <citation type="journal article" date="2014" name="Int. J. Syst. Evol. Microbiol.">
        <title>Complete genome sequence of Corynebacterium casei LMG S-19264T (=DSM 44701T), isolated from a smear-ripened cheese.</title>
        <authorList>
            <consortium name="US DOE Joint Genome Institute (JGI-PGF)"/>
            <person name="Walter F."/>
            <person name="Albersmeier A."/>
            <person name="Kalinowski J."/>
            <person name="Ruckert C."/>
        </authorList>
    </citation>
    <scope>NUCLEOTIDE SEQUENCE</scope>
    <source>
        <strain evidence="1">JCM 30804</strain>
    </source>
</reference>
<gene>
    <name evidence="1" type="ORF">GCM10009332_13770</name>
</gene>